<sequence length="200" mass="22743">MNGHQTHHTMTSIAVRVKKAAKNRIDRHNQFGLRHSVVPKREKLRAPDKWSEQLDCVHLCINVGGAVAEGTHAESDGRRLTVTVVHAFGAKWSVKNYELVAEIVPSQSVMLITTRKVTLVLKKRVQQNWSKLNEKPAICYEIGGGGGGRKGAFVKTPTREQWAWYDQCAELEDKMMGQIEKKRGKREKAKSWKLREMDDE</sequence>
<feature type="region of interest" description="Disordered" evidence="1">
    <location>
        <begin position="180"/>
        <end position="200"/>
    </location>
</feature>
<evidence type="ECO:0000313" key="4">
    <source>
        <dbReference type="Proteomes" id="UP001620645"/>
    </source>
</evidence>
<dbReference type="Pfam" id="PF04969">
    <property type="entry name" value="CS"/>
    <property type="match status" value="1"/>
</dbReference>
<feature type="domain" description="CS" evidence="2">
    <location>
        <begin position="43"/>
        <end position="133"/>
    </location>
</feature>
<keyword evidence="4" id="KW-1185">Reference proteome</keyword>
<evidence type="ECO:0000313" key="3">
    <source>
        <dbReference type="EMBL" id="KAL3074799.1"/>
    </source>
</evidence>
<reference evidence="3 4" key="1">
    <citation type="submission" date="2024-10" db="EMBL/GenBank/DDBJ databases">
        <authorList>
            <person name="Kim D."/>
        </authorList>
    </citation>
    <scope>NUCLEOTIDE SEQUENCE [LARGE SCALE GENOMIC DNA]</scope>
    <source>
        <strain evidence="3">Taebaek</strain>
    </source>
</reference>
<dbReference type="PROSITE" id="PS51203">
    <property type="entry name" value="CS"/>
    <property type="match status" value="1"/>
</dbReference>
<dbReference type="Gene3D" id="2.60.40.790">
    <property type="match status" value="1"/>
</dbReference>
<dbReference type="InterPro" id="IPR008978">
    <property type="entry name" value="HSP20-like_chaperone"/>
</dbReference>
<dbReference type="Proteomes" id="UP001620645">
    <property type="component" value="Unassembled WGS sequence"/>
</dbReference>
<evidence type="ECO:0000256" key="1">
    <source>
        <dbReference type="SAM" id="MobiDB-lite"/>
    </source>
</evidence>
<dbReference type="AlphaFoldDB" id="A0ABD2I3W9"/>
<dbReference type="EMBL" id="JBICCN010000356">
    <property type="protein sequence ID" value="KAL3074799.1"/>
    <property type="molecule type" value="Genomic_DNA"/>
</dbReference>
<feature type="compositionally biased region" description="Basic and acidic residues" evidence="1">
    <location>
        <begin position="189"/>
        <end position="200"/>
    </location>
</feature>
<protein>
    <recommendedName>
        <fullName evidence="2">CS domain-containing protein</fullName>
    </recommendedName>
</protein>
<proteinExistence type="predicted"/>
<dbReference type="InterPro" id="IPR007052">
    <property type="entry name" value="CS_dom"/>
</dbReference>
<dbReference type="SUPFAM" id="SSF49764">
    <property type="entry name" value="HSP20-like chaperones"/>
    <property type="match status" value="1"/>
</dbReference>
<comment type="caution">
    <text evidence="3">The sequence shown here is derived from an EMBL/GenBank/DDBJ whole genome shotgun (WGS) entry which is preliminary data.</text>
</comment>
<evidence type="ECO:0000259" key="2">
    <source>
        <dbReference type="PROSITE" id="PS51203"/>
    </source>
</evidence>
<accession>A0ABD2I3W9</accession>
<gene>
    <name evidence="3" type="ORF">niasHS_014244</name>
</gene>
<name>A0ABD2I3W9_HETSC</name>
<organism evidence="3 4">
    <name type="scientific">Heterodera schachtii</name>
    <name type="common">Sugarbeet cyst nematode worm</name>
    <name type="synonym">Tylenchus schachtii</name>
    <dbReference type="NCBI Taxonomy" id="97005"/>
    <lineage>
        <taxon>Eukaryota</taxon>
        <taxon>Metazoa</taxon>
        <taxon>Ecdysozoa</taxon>
        <taxon>Nematoda</taxon>
        <taxon>Chromadorea</taxon>
        <taxon>Rhabditida</taxon>
        <taxon>Tylenchina</taxon>
        <taxon>Tylenchomorpha</taxon>
        <taxon>Tylenchoidea</taxon>
        <taxon>Heteroderidae</taxon>
        <taxon>Heteroderinae</taxon>
        <taxon>Heterodera</taxon>
    </lineage>
</organism>